<dbReference type="InterPro" id="IPR049963">
    <property type="entry name" value="Ppl_antiphage"/>
</dbReference>
<geneLocation type="plasmid" evidence="1">
    <name>p2-OXA</name>
</geneLocation>
<dbReference type="NCBIfam" id="NF042955">
    <property type="entry name" value="Ppl_antiphage"/>
    <property type="match status" value="1"/>
</dbReference>
<dbReference type="InterPro" id="IPR054787">
    <property type="entry name" value="TrlF_ATPase"/>
</dbReference>
<accession>A0A1Z3MMG6</accession>
<name>A0A1Z3MMG6_KLEOX</name>
<dbReference type="InterPro" id="IPR016195">
    <property type="entry name" value="Pol/histidinol_Pase-like"/>
</dbReference>
<dbReference type="EMBL" id="KY913898">
    <property type="protein sequence ID" value="ASD48957.1"/>
    <property type="molecule type" value="Genomic_DNA"/>
</dbReference>
<sequence length="949" mass="106467">MRLPFVHCQQLVLHTGFQIRRLEQHINPFIYDRMFLDLHLNASIVGRLLEWHGKGKMTVGSRWYKFDFHNHTPASHDYRVPDITPREWLLAYMRQQVDCVVISDHNSGAWVDSLKDELVRMYQDASAGYIPDFRPLALFPGVELTATGNVHILAVLHTNSTGADVERLLAQCNNNCPIPRDVPNHEIVLQLGPAGIISNIRRNPEVICILAHIDAVKGVLVSLTNQGELTAAFKANPHAVEIRHRAEDITDGTHRRLIKDLPLLRGSDAHHPEQAGVRTCWLKMSSPDFDGLRHALLDPENCVLFDQLPPEEPASYLHSLKFRTRLCHPANQEAATVEFSPFYNAVIGSRGSGKSTLIESIRLAMRKTEGLTATQTKKLTQFSQTGMEADSFIECVFRKEGTDFRLSWRPDGNHELHIFSEGAWVPDSHWSGDRFPLSVYSQKMLYELASDTGAFLRVCDESPVVNKRAWKERWDQLEREYLNEQITLRGLRSRKVSAGTLQGELSDAERAVSQLQSSAYYPVCNRLARARAELSAASLSLERYEQRISTIQALADKPQQATAAPSDPSGPFTIFMERLLSVQEQYDQRLNALLSECVAELAVIREEQSFASLGGTVRDQEANVEREAVALRTQGLNPDILNELMARCESLKNDLRNYDGLEEAITSSVARSEQLQAEMRTHRMTLTDNRKAFLSSLSLRDLEIKILPLCAPYEDIVSGYQGVTGISNFSERIYDNNDGSGLLQGFISERPFSPLPAATEKKYAVLDTLKALHLDICLDRPGAGTELHGSFRNRLKGLNESQLDALQCWYPDDGIHIRYRTPGGQMDDISSASPGQKGASMLQFLLSYGNDPLLLDQPEDDLDCLMLSMSVIPAIMSNKKRRQLIIVSHSAPIVVNGDAEYVISMQHDRTGLYPGLCGALQEAPVKALICRQMEGGEKAFRSRYERILS</sequence>
<dbReference type="SUPFAM" id="SSF89550">
    <property type="entry name" value="PHP domain-like"/>
    <property type="match status" value="1"/>
</dbReference>
<proteinExistence type="predicted"/>
<evidence type="ECO:0000313" key="1">
    <source>
        <dbReference type="EMBL" id="ASD48957.1"/>
    </source>
</evidence>
<dbReference type="SUPFAM" id="SSF52540">
    <property type="entry name" value="P-loop containing nucleoside triphosphate hydrolases"/>
    <property type="match status" value="1"/>
</dbReference>
<dbReference type="AlphaFoldDB" id="A0A1Z3MMG6"/>
<keyword evidence="1" id="KW-0614">Plasmid</keyword>
<reference evidence="1" key="1">
    <citation type="submission" date="2017-04" db="EMBL/GenBank/DDBJ databases">
        <title>First report of Klebsiella oxytoca strain simultaneously producing NDM-1, IMP-4 and KPC-2 carbapenemases.</title>
        <authorList>
            <person name="Wang J."/>
            <person name="Li J."/>
            <person name="Yuan M."/>
            <person name="Chen H."/>
            <person name="Jia Y."/>
            <person name="Zhu X."/>
            <person name="Bai L."/>
            <person name="Bai X."/>
            <person name="Fanning S."/>
        </authorList>
    </citation>
    <scope>NUCLEOTIDE SEQUENCE</scope>
    <source>
        <strain evidence="1">PKOX3</strain>
        <plasmid evidence="1">p2-OXA</plasmid>
    </source>
</reference>
<dbReference type="NCBIfam" id="NF045780">
    <property type="entry name" value="TrlF_fam_ATP"/>
    <property type="match status" value="1"/>
</dbReference>
<organism evidence="1">
    <name type="scientific">Klebsiella oxytoca</name>
    <dbReference type="NCBI Taxonomy" id="571"/>
    <lineage>
        <taxon>Bacteria</taxon>
        <taxon>Pseudomonadati</taxon>
        <taxon>Pseudomonadota</taxon>
        <taxon>Gammaproteobacteria</taxon>
        <taxon>Enterobacterales</taxon>
        <taxon>Enterobacteriaceae</taxon>
        <taxon>Klebsiella/Raoultella group</taxon>
        <taxon>Klebsiella</taxon>
    </lineage>
</organism>
<dbReference type="Gene3D" id="3.20.20.140">
    <property type="entry name" value="Metal-dependent hydrolases"/>
    <property type="match status" value="1"/>
</dbReference>
<protein>
    <submittedName>
        <fullName evidence="1">ATPase involved in DNA repair</fullName>
    </submittedName>
</protein>
<dbReference type="Gene3D" id="3.40.50.300">
    <property type="entry name" value="P-loop containing nucleotide triphosphate hydrolases"/>
    <property type="match status" value="2"/>
</dbReference>
<dbReference type="InterPro" id="IPR027417">
    <property type="entry name" value="P-loop_NTPase"/>
</dbReference>